<sequence length="140" mass="15540">MNAADRNDHVPTLEQVAERCEHARDFTARRDQAKSARNLAVRNARTQGARKKALEEAAGLSQRSVAYLTQDVKPAPELGVSPDLQQVVGAARALEEAEGHLARALDERDLLIRRARKAKRYTLEELQKATGLARATLYKV</sequence>
<geneLocation type="plasmid" evidence="2">
    <name>pLMV7</name>
</geneLocation>
<gene>
    <name evidence="2" type="ORF">LMV7_p00770</name>
</gene>
<reference evidence="2" key="1">
    <citation type="journal article" date="2013" name="Genome Announc.">
        <title>First complete sequence of a giant linear plasmid from a micrococcus strain isolated from an extremely high-altitude lake.</title>
        <authorList>
            <person name="Dib J.R."/>
            <person name="Schuldes J."/>
            <person name="Thurmer A."/>
            <person name="Farias M.E."/>
            <person name="Daniel R."/>
            <person name="Meinhardt F."/>
        </authorList>
    </citation>
    <scope>NUCLEOTIDE SEQUENCE</scope>
    <source>
        <strain evidence="2">V7</strain>
        <plasmid evidence="2">pLMV7</plasmid>
    </source>
</reference>
<name>U5NWM5_9MICC</name>
<evidence type="ECO:0000259" key="1">
    <source>
        <dbReference type="PROSITE" id="PS50943"/>
    </source>
</evidence>
<dbReference type="EMBL" id="KF577591">
    <property type="protein sequence ID" value="AGY35498.1"/>
    <property type="molecule type" value="Genomic_DNA"/>
</dbReference>
<accession>U5NWM5</accession>
<dbReference type="PROSITE" id="PS50943">
    <property type="entry name" value="HTH_CROC1"/>
    <property type="match status" value="1"/>
</dbReference>
<feature type="domain" description="HTH cro/C1-type" evidence="1">
    <location>
        <begin position="112"/>
        <end position="139"/>
    </location>
</feature>
<dbReference type="InterPro" id="IPR001387">
    <property type="entry name" value="Cro/C1-type_HTH"/>
</dbReference>
<dbReference type="AlphaFoldDB" id="U5NWM5"/>
<organism evidence="2">
    <name type="scientific">Micrococcus sp. V7</name>
    <dbReference type="NCBI Taxonomy" id="404582"/>
    <lineage>
        <taxon>Bacteria</taxon>
        <taxon>Bacillati</taxon>
        <taxon>Actinomycetota</taxon>
        <taxon>Actinomycetes</taxon>
        <taxon>Micrococcales</taxon>
        <taxon>Micrococcaceae</taxon>
        <taxon>Micrococcus</taxon>
    </lineage>
</organism>
<keyword evidence="2" id="KW-0614">Plasmid</keyword>
<evidence type="ECO:0000313" key="2">
    <source>
        <dbReference type="EMBL" id="AGY35498.1"/>
    </source>
</evidence>
<proteinExistence type="predicted"/>
<dbReference type="RefSeq" id="WP_023190143.1">
    <property type="nucleotide sequence ID" value="NC_022599.1"/>
</dbReference>
<protein>
    <recommendedName>
        <fullName evidence="1">HTH cro/C1-type domain-containing protein</fullName>
    </recommendedName>
</protein>